<keyword evidence="1" id="KW-0472">Membrane</keyword>
<accession>A0A1V0GSH1</accession>
<feature type="transmembrane region" description="Helical" evidence="1">
    <location>
        <begin position="7"/>
        <end position="32"/>
    </location>
</feature>
<evidence type="ECO:0000313" key="3">
    <source>
        <dbReference type="Proteomes" id="UP000191257"/>
    </source>
</evidence>
<name>A0A1V0GSH1_9RHOB</name>
<feature type="transmembrane region" description="Helical" evidence="1">
    <location>
        <begin position="107"/>
        <end position="128"/>
    </location>
</feature>
<keyword evidence="1" id="KW-0812">Transmembrane</keyword>
<dbReference type="KEGG" id="pye:A6J80_10655"/>
<feature type="transmembrane region" description="Helical" evidence="1">
    <location>
        <begin position="44"/>
        <end position="67"/>
    </location>
</feature>
<evidence type="ECO:0000256" key="1">
    <source>
        <dbReference type="SAM" id="Phobius"/>
    </source>
</evidence>
<keyword evidence="1" id="KW-1133">Transmembrane helix</keyword>
<dbReference type="EMBL" id="CP020442">
    <property type="protein sequence ID" value="ARC36781.1"/>
    <property type="molecule type" value="Genomic_DNA"/>
</dbReference>
<dbReference type="Proteomes" id="UP000191257">
    <property type="component" value="Chromosome"/>
</dbReference>
<dbReference type="AlphaFoldDB" id="A0A1V0GSH1"/>
<gene>
    <name evidence="2" type="ORF">A6J80_10655</name>
</gene>
<organism evidence="2 3">
    <name type="scientific">Paracoccus yeei</name>
    <dbReference type="NCBI Taxonomy" id="147645"/>
    <lineage>
        <taxon>Bacteria</taxon>
        <taxon>Pseudomonadati</taxon>
        <taxon>Pseudomonadota</taxon>
        <taxon>Alphaproteobacteria</taxon>
        <taxon>Rhodobacterales</taxon>
        <taxon>Paracoccaceae</taxon>
        <taxon>Paracoccus</taxon>
    </lineage>
</organism>
<dbReference type="RefSeq" id="WP_080621440.1">
    <property type="nucleotide sequence ID" value="NZ_CAWMZI010000001.1"/>
</dbReference>
<reference evidence="2" key="1">
    <citation type="submission" date="2017-12" db="EMBL/GenBank/DDBJ databases">
        <title>FDA dAtabase for Regulatory Grade micrObial Sequences (FDA-ARGOS): Supporting development and validation of Infectious Disease Dx tests.</title>
        <authorList>
            <person name="Campos J."/>
            <person name="Goldberg B."/>
            <person name="Tallon L."/>
            <person name="Sadzewicz L."/>
            <person name="Sengamalay N."/>
            <person name="Ott S."/>
            <person name="Godinez A."/>
            <person name="Nagaraj S."/>
            <person name="Vyas G."/>
            <person name="Aluvathingal J."/>
            <person name="Nadendla S."/>
            <person name="Geyer C."/>
            <person name="Nandy P."/>
            <person name="Hobson J."/>
            <person name="Sichtig H."/>
        </authorList>
    </citation>
    <scope>NUCLEOTIDE SEQUENCE</scope>
    <source>
        <strain evidence="2">FDAARGOS_252</strain>
    </source>
</reference>
<sequence>MILILLAIMLTAVACVIAWYLAIWALPVMVFVETFSFIHATETGFLLSALAAAAAALLSVGLVLLVLFKARNPILCLTARAVFVIPAMIAGYAVVHGVTHDAIESAIALKLLCGTAGLVTGIAALMNLNGFGELAPQT</sequence>
<protein>
    <submittedName>
        <fullName evidence="2">Uncharacterized protein</fullName>
    </submittedName>
</protein>
<evidence type="ECO:0000313" key="2">
    <source>
        <dbReference type="EMBL" id="ARC36781.1"/>
    </source>
</evidence>
<keyword evidence="3" id="KW-1185">Reference proteome</keyword>
<proteinExistence type="predicted"/>
<feature type="transmembrane region" description="Helical" evidence="1">
    <location>
        <begin position="74"/>
        <end position="95"/>
    </location>
</feature>